<dbReference type="AlphaFoldDB" id="A0A9W7XIR6"/>
<protein>
    <recommendedName>
        <fullName evidence="4">Zn(2)-C6 fungal-type domain-containing protein</fullName>
    </recommendedName>
</protein>
<keyword evidence="2" id="KW-0539">Nucleus</keyword>
<name>A0A9W7XIR6_9FUNG</name>
<dbReference type="GO" id="GO:0000981">
    <property type="term" value="F:DNA-binding transcription factor activity, RNA polymerase II-specific"/>
    <property type="evidence" value="ECO:0007669"/>
    <property type="project" value="InterPro"/>
</dbReference>
<proteinExistence type="predicted"/>
<sequence>MEPAGQSAKILIMPAAKTAAAPKAARTGRGAKPHVPSACTNCKKAHLACDLQRPCQRCVNSGKCDTCKDVQHKKRGRPRSKDKKQQSVVSGTKSPMETRLFQFSFAAPSGAPSDGASSQNTVSTPSSPKQTKTQKQTRTRPQTPTLTSSVPAAAAAAAQSVAPAVSAPTAHLFLTPGLLCLRLEEPSAGRELLGHSLLSLINRNLSDFVSPHDRQTVLAAFETLRAQLASRLEQRPSEYARSVLGHPPRAVDPNTFQALPLSRLLQRVCADISGNVRAHLRTASGAFDLFDIHVFVGAVSSPPLATAGVVLDEAYFVCRITRFDALRGFPSPPMLLPARNAASDGLPPAKRRNLESLRQSTSTDALYLLAEATDVRGGSVCDEQLTAVSSKQSTVFSSPRLSPSPSTALSPRQMMLPSLADMLNSLESAPDKPRFSPTLPSHCISP</sequence>
<evidence type="ECO:0000259" key="4">
    <source>
        <dbReference type="PROSITE" id="PS50048"/>
    </source>
</evidence>
<evidence type="ECO:0000256" key="3">
    <source>
        <dbReference type="SAM" id="MobiDB-lite"/>
    </source>
</evidence>
<comment type="caution">
    <text evidence="5">The sequence shown here is derived from an EMBL/GenBank/DDBJ whole genome shotgun (WGS) entry which is preliminary data.</text>
</comment>
<dbReference type="Proteomes" id="UP001145021">
    <property type="component" value="Unassembled WGS sequence"/>
</dbReference>
<accession>A0A9W7XIR6</accession>
<feature type="compositionally biased region" description="Basic residues" evidence="3">
    <location>
        <begin position="71"/>
        <end position="82"/>
    </location>
</feature>
<feature type="region of interest" description="Disordered" evidence="3">
    <location>
        <begin position="64"/>
        <end position="93"/>
    </location>
</feature>
<evidence type="ECO:0000313" key="5">
    <source>
        <dbReference type="EMBL" id="KAJ1643729.1"/>
    </source>
</evidence>
<dbReference type="InterPro" id="IPR001138">
    <property type="entry name" value="Zn2Cys6_DnaBD"/>
</dbReference>
<feature type="region of interest" description="Disordered" evidence="3">
    <location>
        <begin position="426"/>
        <end position="446"/>
    </location>
</feature>
<keyword evidence="1" id="KW-0479">Metal-binding</keyword>
<feature type="region of interest" description="Disordered" evidence="3">
    <location>
        <begin position="392"/>
        <end position="411"/>
    </location>
</feature>
<keyword evidence="6" id="KW-1185">Reference proteome</keyword>
<dbReference type="PANTHER" id="PTHR47659:SF4">
    <property type="entry name" value="ZN(II)2CYS6 TRANSCRIPTION FACTOR (EUROFUNG)"/>
    <property type="match status" value="1"/>
</dbReference>
<dbReference type="PROSITE" id="PS00463">
    <property type="entry name" value="ZN2_CY6_FUNGAL_1"/>
    <property type="match status" value="1"/>
</dbReference>
<evidence type="ECO:0000256" key="2">
    <source>
        <dbReference type="ARBA" id="ARBA00023242"/>
    </source>
</evidence>
<gene>
    <name evidence="5" type="ORF">LPJ64_004531</name>
</gene>
<feature type="domain" description="Zn(2)-C6 fungal-type" evidence="4">
    <location>
        <begin position="38"/>
        <end position="67"/>
    </location>
</feature>
<dbReference type="CDD" id="cd00067">
    <property type="entry name" value="GAL4"/>
    <property type="match status" value="1"/>
</dbReference>
<evidence type="ECO:0000313" key="6">
    <source>
        <dbReference type="Proteomes" id="UP001145021"/>
    </source>
</evidence>
<dbReference type="GO" id="GO:0008270">
    <property type="term" value="F:zinc ion binding"/>
    <property type="evidence" value="ECO:0007669"/>
    <property type="project" value="InterPro"/>
</dbReference>
<evidence type="ECO:0000256" key="1">
    <source>
        <dbReference type="ARBA" id="ARBA00022723"/>
    </source>
</evidence>
<feature type="compositionally biased region" description="Polar residues" evidence="3">
    <location>
        <begin position="392"/>
        <end position="410"/>
    </location>
</feature>
<organism evidence="5 6">
    <name type="scientific">Coemansia asiatica</name>
    <dbReference type="NCBI Taxonomy" id="1052880"/>
    <lineage>
        <taxon>Eukaryota</taxon>
        <taxon>Fungi</taxon>
        <taxon>Fungi incertae sedis</taxon>
        <taxon>Zoopagomycota</taxon>
        <taxon>Kickxellomycotina</taxon>
        <taxon>Kickxellomycetes</taxon>
        <taxon>Kickxellales</taxon>
        <taxon>Kickxellaceae</taxon>
        <taxon>Coemansia</taxon>
    </lineage>
</organism>
<feature type="region of interest" description="Disordered" evidence="3">
    <location>
        <begin position="106"/>
        <end position="150"/>
    </location>
</feature>
<dbReference type="PROSITE" id="PS50048">
    <property type="entry name" value="ZN2_CY6_FUNGAL_2"/>
    <property type="match status" value="1"/>
</dbReference>
<dbReference type="InterPro" id="IPR050335">
    <property type="entry name" value="ERT1_acuK_gluconeogen_tf"/>
</dbReference>
<dbReference type="EMBL" id="JANBOH010000226">
    <property type="protein sequence ID" value="KAJ1643729.1"/>
    <property type="molecule type" value="Genomic_DNA"/>
</dbReference>
<reference evidence="5" key="1">
    <citation type="submission" date="2022-07" db="EMBL/GenBank/DDBJ databases">
        <title>Phylogenomic reconstructions and comparative analyses of Kickxellomycotina fungi.</title>
        <authorList>
            <person name="Reynolds N.K."/>
            <person name="Stajich J.E."/>
            <person name="Barry K."/>
            <person name="Grigoriev I.V."/>
            <person name="Crous P."/>
            <person name="Smith M.E."/>
        </authorList>
    </citation>
    <scope>NUCLEOTIDE SEQUENCE</scope>
    <source>
        <strain evidence="5">NBRC 105413</strain>
    </source>
</reference>
<dbReference type="PANTHER" id="PTHR47659">
    <property type="entry name" value="ZN(II)2CYS6 TRANSCRIPTION FACTOR (EUROFUNG)-RELATED"/>
    <property type="match status" value="1"/>
</dbReference>